<feature type="compositionally biased region" description="Polar residues" evidence="10">
    <location>
        <begin position="2018"/>
        <end position="2029"/>
    </location>
</feature>
<feature type="compositionally biased region" description="Polar residues" evidence="10">
    <location>
        <begin position="370"/>
        <end position="387"/>
    </location>
</feature>
<feature type="region of interest" description="Disordered" evidence="10">
    <location>
        <begin position="194"/>
        <end position="261"/>
    </location>
</feature>
<keyword evidence="5" id="KW-0010">Activator</keyword>
<feature type="domain" description="TFIIS N-terminal" evidence="12">
    <location>
        <begin position="1607"/>
        <end position="1687"/>
    </location>
</feature>
<comment type="subcellular location">
    <subcellularLocation>
        <location evidence="1 9">Nucleus</location>
    </subcellularLocation>
</comment>
<feature type="compositionally biased region" description="Basic and acidic residues" evidence="10">
    <location>
        <begin position="964"/>
        <end position="973"/>
    </location>
</feature>
<evidence type="ECO:0000256" key="3">
    <source>
        <dbReference type="ARBA" id="ARBA00019686"/>
    </source>
</evidence>
<dbReference type="SUPFAM" id="SSF47676">
    <property type="entry name" value="Conserved domain common to transcription factors TFIIS, elongin A, CRSP70"/>
    <property type="match status" value="1"/>
</dbReference>
<dbReference type="PANTHER" id="PTHR15201:SF1">
    <property type="entry name" value="MEDIATOR OF RNA POLYMERASE II TRANSCRIPTION SUBUNIT 26"/>
    <property type="match status" value="1"/>
</dbReference>
<protein>
    <recommendedName>
        <fullName evidence="3">Mediator of RNA polymerase II transcription subunit 26</fullName>
    </recommendedName>
    <alternativeName>
        <fullName evidence="8">Mediator complex subunit 26</fullName>
    </alternativeName>
</protein>
<evidence type="ECO:0000256" key="10">
    <source>
        <dbReference type="SAM" id="MobiDB-lite"/>
    </source>
</evidence>
<evidence type="ECO:0000256" key="11">
    <source>
        <dbReference type="SAM" id="Phobius"/>
    </source>
</evidence>
<feature type="region of interest" description="Disordered" evidence="10">
    <location>
        <begin position="1685"/>
        <end position="1837"/>
    </location>
</feature>
<accession>A0A7R9ICR2</accession>
<feature type="region of interest" description="Disordered" evidence="10">
    <location>
        <begin position="1227"/>
        <end position="1258"/>
    </location>
</feature>
<dbReference type="GO" id="GO:0070847">
    <property type="term" value="C:core mediator complex"/>
    <property type="evidence" value="ECO:0007669"/>
    <property type="project" value="TreeGrafter"/>
</dbReference>
<feature type="compositionally biased region" description="Basic and acidic residues" evidence="10">
    <location>
        <begin position="1800"/>
        <end position="1814"/>
    </location>
</feature>
<feature type="region of interest" description="Disordered" evidence="10">
    <location>
        <begin position="292"/>
        <end position="350"/>
    </location>
</feature>
<feature type="compositionally biased region" description="Low complexity" evidence="10">
    <location>
        <begin position="239"/>
        <end position="250"/>
    </location>
</feature>
<dbReference type="InterPro" id="IPR042376">
    <property type="entry name" value="MED26"/>
</dbReference>
<keyword evidence="4" id="KW-0805">Transcription regulation</keyword>
<feature type="compositionally biased region" description="Polar residues" evidence="10">
    <location>
        <begin position="975"/>
        <end position="986"/>
    </location>
</feature>
<feature type="compositionally biased region" description="Polar residues" evidence="10">
    <location>
        <begin position="1243"/>
        <end position="1252"/>
    </location>
</feature>
<sequence>MFSAALVKWPSGGTGVDSKQGILWTEVVLDTLTSQFEVLDSIQHHVPGKRFACIIHLPIQTNVELSSEIIMKLIKPSAKPLVPEVSLIFDDGQQGTKSGYSRLNTGSARRSSSPLQAALDTRLPNINKHARQQDQNQRYEPINTTNQELGGESRGAPTYPGQPSNDAETYHSWRQKNKLFWDSDRINKTAPANLEKSTTVAHNRAKNDPNQIRANRLSDPENIHNTDRPVCYNTQPSMSEDSLSDSPDNDSNCETSRDFDTGYSQVSTENYAVTANKYMPFVENSLKGLYSQQVHEKRNSPRLVSDQGGSHSEERKAPHSLPVNGQTTDSRENTNVNHRHPLKNPNESRNHIENLAADVASYQEQRRLPKQQSNSDHGYSMPSSGLQQHYPHQHLKHSTKEYEANNYWEDGRQNSQPLPRKSSPQRPIINNTHEGLPIHQYYQPAQIRTNKINKPLPSLQKPFISQPHETLEIIPTVSDIYESYTRQQQQSYQPERYSRTNEDQEMGVLGPSFQDPSSRPQQSLTNRAKVNSENVSLVKRPATNLVTNREERLVNSLLQNSEHQCMFESRRHIKSPSSREQGYVQAQGTVTQMDHNDSIHALPLAVSRIHSGYNEYHDVANYTKSGHPVTPFSNEVFERGNAACYQQPVSSQQQTCGPSNGKTDICMCVEYNHLRSHTDRKRHVNRFETHDAFKKLGSFVPDKEYPLESNFRDRFVECNPMRDVVPRNRGDSCDCDHARRDCVGTSAISNLHEIIQLQSRQLQALQSQVGELVALQGIRAGDCATCRNNSTPGAPFLRLVNVGTQTYPEEQSISVGVNTSFTETQAQGALTQEDEPEDHGLEDKDVALAGNLRYWPQQCSHHPAVPCQQCYHHQRRAQVNESLTLQGTDLPTVPELDPSPVGSIHVNMAEYRDSSDDDADTAFNIGGEGGLSWEKISSNVIFHSSNTDQVRNGNVSVHSSNTDQQHRPGKEKIAMSQSIPATQTSADHSERHEGQCANNLQENVVGWTFYNNVVGQVNKLLECSTPQERLPQGSSEGPATPESVRQATMEQLRRMGISLYEQEGAEQGQVSAKRVTFDSVFYPRVDVMAVNTESAESDSSLRINALALKYLKDEQLSEFARLSAGTEAPDRLKDVTVYNLATQTTNLSFATMGYLKRYHLLPGTGVPIKVYGLVYYLCSGPGLVYYLCSGPGLVYYLCSGPVLVYYLCSGPALVYFLEFRGGGRGSQDAPGAEGSRREAVKPLSSSQGPQQDTGHHDAQTAAQTALNLSLVCHRLPSFHRRRPSGAASALKGPWRWDGWTLYHIKTVTSAPRSERCWRTCGRWYIRGGWIRVNKQRRVWSCSRRRICPTHELTQQFLILRVKRLHLSGNRSFPPLETVVDVGGFPCRVFPHLLLVFTQLAHFRQDIVKHVSVQKEVHHRFVVDTRLIQLVGFFKQPRCQRLDVRVRCSFAEQLVVMKECTEECPRLRGFRVELHRHRHSPQATVVRDNFVTEGGMAGNTGSIAVLKNSSIVYVRHKCWWLYVGCGADQSETQYGLMQHTPSEIKEKLLLALDKDNNEGWKALSDQDLNPYFPVVSSPVFCESDAFEQAVTKEGNRFSSLVEKNEPGCVTLFRTRELNCPVTCPQVVDMGAVVEIISILERTPITKEALETTRLGKYINDLRRKTSNESLAKRAKDLVRRWRNMISAPSTSPHQTNGANFASRALSPGRLSRGSTLSPVPPRTLSPGLPPGPVVRSSARGTGPVVSPATSSDKSTSPGLPSHQSSSNARLGASRPPTPSVQSKTPRRVKPESPILASDSVPKTHAENKRLRKDSPSTDGAPPRKLARPNGQLNDSRGFVVHSQPDFLGECSRDSFGAVSDQGSSSCEVISAYINKVPQEIVQKPPPKKRGRKKGSTKRALANLNASSQPVPSVDDIVKEKIKSIARTPKVKTTQELLAGLQAKTCMSGSASDERFVVGVPSSSNNKASLVNCVFPDRGGSTYDDMTRNKTEHIAKFLQSQSAIIHVDDEPTLIDLTNSSSKFSNNENLTNLEKDDGISTPSRLSKEEPSSDGFGALSSMKQEETVEEILARLPPLNIDEIDWEDPEPATKDDEVTETCVTEMDIERLHKEHVNSLNGNVHEGVTRDEDDDRFREWHEMVSRRSYRGDLLHILPYVVID</sequence>
<evidence type="ECO:0000256" key="2">
    <source>
        <dbReference type="ARBA" id="ARBA00009681"/>
    </source>
</evidence>
<feature type="compositionally biased region" description="Polar residues" evidence="10">
    <location>
        <begin position="323"/>
        <end position="336"/>
    </location>
</feature>
<dbReference type="InterPro" id="IPR003617">
    <property type="entry name" value="TFIIS/CRSP70_N_sub"/>
</dbReference>
<evidence type="ECO:0000256" key="9">
    <source>
        <dbReference type="PROSITE-ProRule" id="PRU00649"/>
    </source>
</evidence>
<evidence type="ECO:0000259" key="12">
    <source>
        <dbReference type="PROSITE" id="PS51319"/>
    </source>
</evidence>
<dbReference type="GO" id="GO:0003712">
    <property type="term" value="F:transcription coregulator activity"/>
    <property type="evidence" value="ECO:0007669"/>
    <property type="project" value="TreeGrafter"/>
</dbReference>
<dbReference type="SMART" id="SM00509">
    <property type="entry name" value="TFS2N"/>
    <property type="match status" value="1"/>
</dbReference>
<feature type="compositionally biased region" description="Pro residues" evidence="10">
    <location>
        <begin position="1717"/>
        <end position="1731"/>
    </location>
</feature>
<evidence type="ECO:0000313" key="13">
    <source>
        <dbReference type="EMBL" id="CAD7454290.1"/>
    </source>
</evidence>
<comment type="similarity">
    <text evidence="2">Belongs to the Mediator complex subunit 26 family.</text>
</comment>
<dbReference type="InterPro" id="IPR017923">
    <property type="entry name" value="TFIIS_N"/>
</dbReference>
<keyword evidence="11" id="KW-1133">Transmembrane helix</keyword>
<dbReference type="PROSITE" id="PS51319">
    <property type="entry name" value="TFIIS_N"/>
    <property type="match status" value="1"/>
</dbReference>
<feature type="compositionally biased region" description="Polar residues" evidence="10">
    <location>
        <begin position="1685"/>
        <end position="1698"/>
    </location>
</feature>
<feature type="compositionally biased region" description="Polar residues" evidence="10">
    <location>
        <begin position="98"/>
        <end position="115"/>
    </location>
</feature>
<keyword evidence="11" id="KW-0472">Membrane</keyword>
<feature type="region of interest" description="Disordered" evidence="10">
    <location>
        <begin position="486"/>
        <end position="528"/>
    </location>
</feature>
<evidence type="ECO:0000256" key="7">
    <source>
        <dbReference type="ARBA" id="ARBA00023242"/>
    </source>
</evidence>
<feature type="compositionally biased region" description="Polar residues" evidence="10">
    <location>
        <begin position="1746"/>
        <end position="1767"/>
    </location>
</feature>
<feature type="region of interest" description="Disordered" evidence="10">
    <location>
        <begin position="365"/>
        <end position="398"/>
    </location>
</feature>
<feature type="compositionally biased region" description="Polar residues" evidence="10">
    <location>
        <begin position="514"/>
        <end position="528"/>
    </location>
</feature>
<feature type="region of interest" description="Disordered" evidence="10">
    <location>
        <begin position="2018"/>
        <end position="2056"/>
    </location>
</feature>
<dbReference type="InterPro" id="IPR035441">
    <property type="entry name" value="TFIIS/LEDGF_dom_sf"/>
</dbReference>
<evidence type="ECO:0000256" key="6">
    <source>
        <dbReference type="ARBA" id="ARBA00023163"/>
    </source>
</evidence>
<feature type="compositionally biased region" description="Basic and acidic residues" evidence="10">
    <location>
        <begin position="216"/>
        <end position="227"/>
    </location>
</feature>
<feature type="region of interest" description="Disordered" evidence="10">
    <location>
        <begin position="410"/>
        <end position="431"/>
    </location>
</feature>
<dbReference type="GO" id="GO:0006357">
    <property type="term" value="P:regulation of transcription by RNA polymerase II"/>
    <property type="evidence" value="ECO:0007669"/>
    <property type="project" value="InterPro"/>
</dbReference>
<gene>
    <name evidence="13" type="ORF">TTEB3V08_LOCUS2401</name>
</gene>
<feature type="compositionally biased region" description="Polar residues" evidence="10">
    <location>
        <begin position="413"/>
        <end position="431"/>
    </location>
</feature>
<dbReference type="GO" id="GO:0010628">
    <property type="term" value="P:positive regulation of gene expression"/>
    <property type="evidence" value="ECO:0007669"/>
    <property type="project" value="TreeGrafter"/>
</dbReference>
<dbReference type="CDD" id="cd00183">
    <property type="entry name" value="TFIIS_I"/>
    <property type="match status" value="1"/>
</dbReference>
<evidence type="ECO:0000256" key="1">
    <source>
        <dbReference type="ARBA" id="ARBA00004123"/>
    </source>
</evidence>
<feature type="region of interest" description="Disordered" evidence="10">
    <location>
        <begin position="950"/>
        <end position="993"/>
    </location>
</feature>
<organism evidence="13">
    <name type="scientific">Timema tahoe</name>
    <dbReference type="NCBI Taxonomy" id="61484"/>
    <lineage>
        <taxon>Eukaryota</taxon>
        <taxon>Metazoa</taxon>
        <taxon>Ecdysozoa</taxon>
        <taxon>Arthropoda</taxon>
        <taxon>Hexapoda</taxon>
        <taxon>Insecta</taxon>
        <taxon>Pterygota</taxon>
        <taxon>Neoptera</taxon>
        <taxon>Polyneoptera</taxon>
        <taxon>Phasmatodea</taxon>
        <taxon>Timematodea</taxon>
        <taxon>Timematoidea</taxon>
        <taxon>Timematidae</taxon>
        <taxon>Timema</taxon>
    </lineage>
</organism>
<feature type="compositionally biased region" description="Polar residues" evidence="10">
    <location>
        <begin position="950"/>
        <end position="963"/>
    </location>
</feature>
<feature type="transmembrane region" description="Helical" evidence="11">
    <location>
        <begin position="1193"/>
        <end position="1217"/>
    </location>
</feature>
<feature type="compositionally biased region" description="Basic residues" evidence="10">
    <location>
        <begin position="1884"/>
        <end position="1895"/>
    </location>
</feature>
<proteinExistence type="inferred from homology"/>
<dbReference type="GO" id="GO:0016592">
    <property type="term" value="C:mediator complex"/>
    <property type="evidence" value="ECO:0007669"/>
    <property type="project" value="InterPro"/>
</dbReference>
<feature type="compositionally biased region" description="Polar residues" evidence="10">
    <location>
        <begin position="133"/>
        <end position="148"/>
    </location>
</feature>
<dbReference type="Pfam" id="PF08711">
    <property type="entry name" value="Med26"/>
    <property type="match status" value="1"/>
</dbReference>
<evidence type="ECO:0000256" key="8">
    <source>
        <dbReference type="ARBA" id="ARBA00031968"/>
    </source>
</evidence>
<evidence type="ECO:0000256" key="5">
    <source>
        <dbReference type="ARBA" id="ARBA00023159"/>
    </source>
</evidence>
<dbReference type="PANTHER" id="PTHR15201">
    <property type="entry name" value="CRSP70"/>
    <property type="match status" value="1"/>
</dbReference>
<feature type="region of interest" description="Disordered" evidence="10">
    <location>
        <begin position="98"/>
        <end position="168"/>
    </location>
</feature>
<keyword evidence="7 9" id="KW-0539">Nucleus</keyword>
<dbReference type="EMBL" id="OE000556">
    <property type="protein sequence ID" value="CAD7454290.1"/>
    <property type="molecule type" value="Genomic_DNA"/>
</dbReference>
<dbReference type="Gene3D" id="1.20.930.10">
    <property type="entry name" value="Conserved domain common to transcription factors TFIIS, elongin A, CRSP70"/>
    <property type="match status" value="1"/>
</dbReference>
<name>A0A7R9ICR2_9NEOP</name>
<keyword evidence="6" id="KW-0804">Transcription</keyword>
<evidence type="ECO:0000256" key="4">
    <source>
        <dbReference type="ARBA" id="ARBA00023015"/>
    </source>
</evidence>
<reference evidence="13" key="1">
    <citation type="submission" date="2020-11" db="EMBL/GenBank/DDBJ databases">
        <authorList>
            <person name="Tran Van P."/>
        </authorList>
    </citation>
    <scope>NUCLEOTIDE SEQUENCE</scope>
</reference>
<keyword evidence="11" id="KW-0812">Transmembrane</keyword>
<feature type="region of interest" description="Disordered" evidence="10">
    <location>
        <begin position="1878"/>
        <end position="1897"/>
    </location>
</feature>